<dbReference type="GO" id="GO:0016829">
    <property type="term" value="F:lyase activity"/>
    <property type="evidence" value="ECO:0007669"/>
    <property type="project" value="UniProtKB-KW"/>
</dbReference>
<evidence type="ECO:0000313" key="4">
    <source>
        <dbReference type="EMBL" id="CUH81122.1"/>
    </source>
</evidence>
<organism evidence="4 5">
    <name type="scientific">Tropicibacter naphthalenivorans</name>
    <dbReference type="NCBI Taxonomy" id="441103"/>
    <lineage>
        <taxon>Bacteria</taxon>
        <taxon>Pseudomonadati</taxon>
        <taxon>Pseudomonadota</taxon>
        <taxon>Alphaproteobacteria</taxon>
        <taxon>Rhodobacterales</taxon>
        <taxon>Roseobacteraceae</taxon>
        <taxon>Tropicibacter</taxon>
    </lineage>
</organism>
<evidence type="ECO:0000256" key="2">
    <source>
        <dbReference type="ARBA" id="ARBA00023239"/>
    </source>
</evidence>
<reference evidence="4 5" key="1">
    <citation type="submission" date="2015-09" db="EMBL/GenBank/DDBJ databases">
        <authorList>
            <consortium name="Swine Surveillance"/>
        </authorList>
    </citation>
    <scope>NUCLEOTIDE SEQUENCE [LARGE SCALE GENOMIC DNA]</scope>
    <source>
        <strain evidence="4 5">CECT 7648</strain>
    </source>
</reference>
<keyword evidence="4" id="KW-0378">Hydrolase</keyword>
<dbReference type="GO" id="GO:0006635">
    <property type="term" value="P:fatty acid beta-oxidation"/>
    <property type="evidence" value="ECO:0007669"/>
    <property type="project" value="TreeGrafter"/>
</dbReference>
<dbReference type="Gene3D" id="1.10.12.10">
    <property type="entry name" value="Lyase 2-enoyl-coa Hydratase, Chain A, domain 2"/>
    <property type="match status" value="1"/>
</dbReference>
<keyword evidence="5" id="KW-1185">Reference proteome</keyword>
<dbReference type="InterPro" id="IPR014748">
    <property type="entry name" value="Enoyl-CoA_hydra_C"/>
</dbReference>
<dbReference type="InterPro" id="IPR018376">
    <property type="entry name" value="Enoyl-CoA_hyd/isom_CS"/>
</dbReference>
<evidence type="ECO:0000256" key="1">
    <source>
        <dbReference type="ARBA" id="ARBA00005254"/>
    </source>
</evidence>
<dbReference type="GO" id="GO:0018787">
    <property type="term" value="F:4-chlorobenzoyl-CoA dehalogenase activity"/>
    <property type="evidence" value="ECO:0007669"/>
    <property type="project" value="UniProtKB-EC"/>
</dbReference>
<accession>A0A0P1GHB9</accession>
<dbReference type="RefSeq" id="WP_058248768.1">
    <property type="nucleotide sequence ID" value="NZ_CYSE01000007.1"/>
</dbReference>
<dbReference type="Proteomes" id="UP000054935">
    <property type="component" value="Unassembled WGS sequence"/>
</dbReference>
<gene>
    <name evidence="4" type="primary">fcbB1</name>
    <name evidence="4" type="ORF">TRN7648_03325</name>
</gene>
<dbReference type="SUPFAM" id="SSF52096">
    <property type="entry name" value="ClpP/crotonase"/>
    <property type="match status" value="1"/>
</dbReference>
<dbReference type="OrthoDB" id="9781757at2"/>
<dbReference type="InterPro" id="IPR029045">
    <property type="entry name" value="ClpP/crotonase-like_dom_sf"/>
</dbReference>
<evidence type="ECO:0000256" key="3">
    <source>
        <dbReference type="RuleBase" id="RU003707"/>
    </source>
</evidence>
<sequence length="268" mass="28915">MTDTTEALRLTRKGGIALIEMTQPQKRNPLNNALKQALDATLRSLEGDKTLTAVILTGSGGVFSGGGDLKAMARERASGEYDGAEDYLDRMRHTHGWLRVLRNLPVPVIAAVDGPAAGAGLAMALACDLVLVTDRAQFSCAFCKVGLVPDVGLFHALPRAVGLQRARELMYTGRAVGAEEAVRIGIALEIVSPEALMDRAWDMARQMEQGSRAAFSLTKDISGRSLDTDAETLLSLELQAQAILLASRYNGEAVTRFSNKEPLRFNFK</sequence>
<dbReference type="InterPro" id="IPR001753">
    <property type="entry name" value="Enoyl-CoA_hydra/iso"/>
</dbReference>
<dbReference type="Gene3D" id="3.90.226.10">
    <property type="entry name" value="2-enoyl-CoA Hydratase, Chain A, domain 1"/>
    <property type="match status" value="1"/>
</dbReference>
<dbReference type="AlphaFoldDB" id="A0A0P1GHB9"/>
<dbReference type="PANTHER" id="PTHR11941:SF130">
    <property type="entry name" value="ENOYL-COA HYDRATASE ECHA12-RELATED"/>
    <property type="match status" value="1"/>
</dbReference>
<comment type="similarity">
    <text evidence="1 3">Belongs to the enoyl-CoA hydratase/isomerase family.</text>
</comment>
<evidence type="ECO:0000313" key="5">
    <source>
        <dbReference type="Proteomes" id="UP000054935"/>
    </source>
</evidence>
<protein>
    <submittedName>
        <fullName evidence="4">4-chlorobenzoyl coenzyme A dehalogenase-1</fullName>
        <ecNumber evidence="4">3.8.1.7</ecNumber>
    </submittedName>
</protein>
<dbReference type="CDD" id="cd06558">
    <property type="entry name" value="crotonase-like"/>
    <property type="match status" value="1"/>
</dbReference>
<dbReference type="EC" id="3.8.1.7" evidence="4"/>
<proteinExistence type="inferred from homology"/>
<keyword evidence="2" id="KW-0456">Lyase</keyword>
<dbReference type="Pfam" id="PF00378">
    <property type="entry name" value="ECH_1"/>
    <property type="match status" value="1"/>
</dbReference>
<name>A0A0P1GHB9_9RHOB</name>
<dbReference type="PANTHER" id="PTHR11941">
    <property type="entry name" value="ENOYL-COA HYDRATASE-RELATED"/>
    <property type="match status" value="1"/>
</dbReference>
<dbReference type="EMBL" id="CYSE01000007">
    <property type="protein sequence ID" value="CUH81122.1"/>
    <property type="molecule type" value="Genomic_DNA"/>
</dbReference>
<dbReference type="PROSITE" id="PS00166">
    <property type="entry name" value="ENOYL_COA_HYDRATASE"/>
    <property type="match status" value="1"/>
</dbReference>
<dbReference type="STRING" id="441103.TRN7648_03325"/>